<dbReference type="PANTHER" id="PTHR43396:SF3">
    <property type="entry name" value="FLAVOHEMOPROTEIN"/>
    <property type="match status" value="1"/>
</dbReference>
<keyword evidence="16" id="KW-1185">Reference proteome</keyword>
<keyword evidence="8" id="KW-0408">Iron</keyword>
<evidence type="ECO:0000256" key="10">
    <source>
        <dbReference type="ARBA" id="ARBA00048649"/>
    </source>
</evidence>
<dbReference type="Gene3D" id="2.40.30.10">
    <property type="entry name" value="Translation factors"/>
    <property type="match status" value="1"/>
</dbReference>
<dbReference type="Gene3D" id="1.10.490.10">
    <property type="entry name" value="Globins"/>
    <property type="match status" value="1"/>
</dbReference>
<keyword evidence="15" id="KW-0560">Oxidoreductase</keyword>
<evidence type="ECO:0000256" key="7">
    <source>
        <dbReference type="ARBA" id="ARBA00022857"/>
    </source>
</evidence>
<evidence type="ECO:0000313" key="15">
    <source>
        <dbReference type="EMBL" id="RZF21049.1"/>
    </source>
</evidence>
<evidence type="ECO:0000313" key="16">
    <source>
        <dbReference type="Proteomes" id="UP000443582"/>
    </source>
</evidence>
<evidence type="ECO:0000256" key="12">
    <source>
        <dbReference type="RuleBase" id="RU000356"/>
    </source>
</evidence>
<dbReference type="PROSITE" id="PS51384">
    <property type="entry name" value="FAD_FR"/>
    <property type="match status" value="1"/>
</dbReference>
<dbReference type="PROSITE" id="PS01033">
    <property type="entry name" value="GLOBIN"/>
    <property type="match status" value="1"/>
</dbReference>
<comment type="catalytic activity">
    <reaction evidence="10">
        <text>2 nitric oxide + NADH + 2 O2 = 2 nitrate + NAD(+) + H(+)</text>
        <dbReference type="Rhea" id="RHEA:19469"/>
        <dbReference type="ChEBI" id="CHEBI:15378"/>
        <dbReference type="ChEBI" id="CHEBI:15379"/>
        <dbReference type="ChEBI" id="CHEBI:16480"/>
        <dbReference type="ChEBI" id="CHEBI:17632"/>
        <dbReference type="ChEBI" id="CHEBI:57540"/>
        <dbReference type="ChEBI" id="CHEBI:57945"/>
        <dbReference type="EC" id="1.14.12.17"/>
    </reaction>
</comment>
<reference evidence="16" key="1">
    <citation type="journal article" date="2019" name="Int. J. Syst. Evol. Microbiol.">
        <title>Halobacteriovorax valvorus sp. nov., a novel prokaryotic predator isolated from coastal seawater of China.</title>
        <authorList>
            <person name="Chen M.-X."/>
        </authorList>
    </citation>
    <scope>NUCLEOTIDE SEQUENCE [LARGE SCALE GENOMIC DNA]</scope>
    <source>
        <strain evidence="16">BL9</strain>
    </source>
</reference>
<dbReference type="InterPro" id="IPR008333">
    <property type="entry name" value="Cbr1-like_FAD-bd_dom"/>
</dbReference>
<dbReference type="Pfam" id="PF00175">
    <property type="entry name" value="NAD_binding_1"/>
    <property type="match status" value="1"/>
</dbReference>
<comment type="cofactor">
    <cofactor evidence="1">
        <name>heme b</name>
        <dbReference type="ChEBI" id="CHEBI:60344"/>
    </cofactor>
</comment>
<dbReference type="InterPro" id="IPR000971">
    <property type="entry name" value="Globin"/>
</dbReference>
<dbReference type="InterPro" id="IPR009050">
    <property type="entry name" value="Globin-like_sf"/>
</dbReference>
<feature type="domain" description="Globin" evidence="13">
    <location>
        <begin position="1"/>
        <end position="138"/>
    </location>
</feature>
<evidence type="ECO:0000259" key="14">
    <source>
        <dbReference type="PROSITE" id="PS51384"/>
    </source>
</evidence>
<dbReference type="RefSeq" id="WP_115363466.1">
    <property type="nucleotide sequence ID" value="NZ_QDKL01000003.1"/>
</dbReference>
<evidence type="ECO:0000256" key="1">
    <source>
        <dbReference type="ARBA" id="ARBA00001970"/>
    </source>
</evidence>
<keyword evidence="4 12" id="KW-0349">Heme</keyword>
<comment type="catalytic activity">
    <reaction evidence="11">
        <text>2 nitric oxide + NADPH + 2 O2 = 2 nitrate + NADP(+) + H(+)</text>
        <dbReference type="Rhea" id="RHEA:19465"/>
        <dbReference type="ChEBI" id="CHEBI:15378"/>
        <dbReference type="ChEBI" id="CHEBI:15379"/>
        <dbReference type="ChEBI" id="CHEBI:16480"/>
        <dbReference type="ChEBI" id="CHEBI:17632"/>
        <dbReference type="ChEBI" id="CHEBI:57783"/>
        <dbReference type="ChEBI" id="CHEBI:58349"/>
        <dbReference type="EC" id="1.14.12.17"/>
    </reaction>
</comment>
<dbReference type="Gene3D" id="3.40.50.80">
    <property type="entry name" value="Nucleotide-binding domain of ferredoxin-NADP reductase (FNR) module"/>
    <property type="match status" value="1"/>
</dbReference>
<dbReference type="PRINTS" id="PR00410">
    <property type="entry name" value="PHEHYDRXLASE"/>
</dbReference>
<keyword evidence="9" id="KW-0520">NAD</keyword>
<keyword evidence="5 12" id="KW-0561">Oxygen transport</keyword>
<evidence type="ECO:0000256" key="3">
    <source>
        <dbReference type="ARBA" id="ARBA00012229"/>
    </source>
</evidence>
<sequence length="389" mass="43517">MLSTQTIEIVKSTAPVLEENGVLLTRHFYQKMFENNPEVLPYFNRAHQNRGSQQEALAGAICAYAKNIDNLEALGDAVSLITNKHAALKVEPEHYPIVGVNLLASIKDVLGDAATDEIINAWKEAYFFLADILIDAEKAIYKEQAYEGFKEFKIEKKVKESEVITSFYLKPVDNTKLPGFVAGQYITVRVPFDGITTMRNYSLSDYPTKDLLRISVKKEEGNPDGYVSNYLHSKLSVGDVLEVAAPVGNFTYKKSSKGSVFIAGGVGVTPLLSMTKAALENGEKRIEFIHANKNRSVQAFKTELTNLSEKHENFVPRFFYESSSEKLAENEFEGFITKDFLQKCNFDLASNFYICGPKAFMATMKKHLIALGVNSTNIYIEFFGPLESL</sequence>
<gene>
    <name evidence="15" type="primary">hmpA</name>
    <name evidence="15" type="ORF">DAY19_13805</name>
</gene>
<name>A0ABY0IEU6_9BACT</name>
<evidence type="ECO:0000256" key="11">
    <source>
        <dbReference type="ARBA" id="ARBA00049433"/>
    </source>
</evidence>
<dbReference type="CDD" id="cd06184">
    <property type="entry name" value="flavohem_like_fad_nad_binding"/>
    <property type="match status" value="1"/>
</dbReference>
<dbReference type="GO" id="GO:0008941">
    <property type="term" value="F:nitric oxide dioxygenase NAD(P)H activity"/>
    <property type="evidence" value="ECO:0007669"/>
    <property type="project" value="UniProtKB-EC"/>
</dbReference>
<proteinExistence type="inferred from homology"/>
<dbReference type="Pfam" id="PF00970">
    <property type="entry name" value="FAD_binding_6"/>
    <property type="match status" value="1"/>
</dbReference>
<evidence type="ECO:0000256" key="2">
    <source>
        <dbReference type="ARBA" id="ARBA00006401"/>
    </source>
</evidence>
<comment type="similarity">
    <text evidence="2">In the C-terminal section; belongs to the flavoprotein pyridine nucleotide cytochrome reductase family.</text>
</comment>
<feature type="domain" description="FAD-binding FR-type" evidence="14">
    <location>
        <begin position="147"/>
        <end position="253"/>
    </location>
</feature>
<evidence type="ECO:0000256" key="8">
    <source>
        <dbReference type="ARBA" id="ARBA00023004"/>
    </source>
</evidence>
<dbReference type="Proteomes" id="UP000443582">
    <property type="component" value="Unassembled WGS sequence"/>
</dbReference>
<dbReference type="InterPro" id="IPR039261">
    <property type="entry name" value="FNR_nucleotide-bd"/>
</dbReference>
<dbReference type="SUPFAM" id="SSF52343">
    <property type="entry name" value="Ferredoxin reductase-like, C-terminal NADP-linked domain"/>
    <property type="match status" value="1"/>
</dbReference>
<evidence type="ECO:0000259" key="13">
    <source>
        <dbReference type="PROSITE" id="PS01033"/>
    </source>
</evidence>
<comment type="caution">
    <text evidence="15">The sequence shown here is derived from an EMBL/GenBank/DDBJ whole genome shotgun (WGS) entry which is preliminary data.</text>
</comment>
<evidence type="ECO:0000256" key="6">
    <source>
        <dbReference type="ARBA" id="ARBA00022723"/>
    </source>
</evidence>
<dbReference type="NCBIfam" id="NF009805">
    <property type="entry name" value="PRK13289.1"/>
    <property type="match status" value="1"/>
</dbReference>
<protein>
    <recommendedName>
        <fullName evidence="3">nitric oxide dioxygenase</fullName>
        <ecNumber evidence="3">1.14.12.17</ecNumber>
    </recommendedName>
</protein>
<dbReference type="Pfam" id="PF00042">
    <property type="entry name" value="Globin"/>
    <property type="match status" value="1"/>
</dbReference>
<accession>A0ABY0IEU6</accession>
<dbReference type="PANTHER" id="PTHR43396">
    <property type="entry name" value="FLAVOHEMOPROTEIN"/>
    <property type="match status" value="1"/>
</dbReference>
<dbReference type="InterPro" id="IPR001433">
    <property type="entry name" value="OxRdtase_FAD/NAD-bd"/>
</dbReference>
<organism evidence="15 16">
    <name type="scientific">Halobacteriovorax vibrionivorans</name>
    <dbReference type="NCBI Taxonomy" id="2152716"/>
    <lineage>
        <taxon>Bacteria</taxon>
        <taxon>Pseudomonadati</taxon>
        <taxon>Bdellovibrionota</taxon>
        <taxon>Bacteriovoracia</taxon>
        <taxon>Bacteriovoracales</taxon>
        <taxon>Halobacteriovoraceae</taxon>
        <taxon>Halobacteriovorax</taxon>
    </lineage>
</organism>
<dbReference type="InterPro" id="IPR012292">
    <property type="entry name" value="Globin/Proto"/>
</dbReference>
<dbReference type="CDD" id="cd14783">
    <property type="entry name" value="FHb-globin_3"/>
    <property type="match status" value="1"/>
</dbReference>
<comment type="similarity">
    <text evidence="12">Belongs to the globin family.</text>
</comment>
<keyword evidence="6" id="KW-0479">Metal-binding</keyword>
<dbReference type="EMBL" id="QDKL01000003">
    <property type="protein sequence ID" value="RZF21049.1"/>
    <property type="molecule type" value="Genomic_DNA"/>
</dbReference>
<evidence type="ECO:0000256" key="9">
    <source>
        <dbReference type="ARBA" id="ARBA00023027"/>
    </source>
</evidence>
<keyword evidence="12" id="KW-0813">Transport</keyword>
<evidence type="ECO:0000256" key="5">
    <source>
        <dbReference type="ARBA" id="ARBA00022621"/>
    </source>
</evidence>
<dbReference type="EC" id="1.14.12.17" evidence="3"/>
<evidence type="ECO:0000256" key="4">
    <source>
        <dbReference type="ARBA" id="ARBA00022617"/>
    </source>
</evidence>
<dbReference type="InterPro" id="IPR017927">
    <property type="entry name" value="FAD-bd_FR_type"/>
</dbReference>
<dbReference type="SUPFAM" id="SSF63380">
    <property type="entry name" value="Riboflavin synthase domain-like"/>
    <property type="match status" value="1"/>
</dbReference>
<dbReference type="SUPFAM" id="SSF46458">
    <property type="entry name" value="Globin-like"/>
    <property type="match status" value="1"/>
</dbReference>
<keyword evidence="7" id="KW-0521">NADP</keyword>
<dbReference type="InterPro" id="IPR017938">
    <property type="entry name" value="Riboflavin_synthase-like_b-brl"/>
</dbReference>